<dbReference type="Proteomes" id="UP000757540">
    <property type="component" value="Unassembled WGS sequence"/>
</dbReference>
<evidence type="ECO:0000259" key="7">
    <source>
        <dbReference type="PROSITE" id="PS50059"/>
    </source>
</evidence>
<dbReference type="EMBL" id="JABEZU010000003">
    <property type="protein sequence ID" value="NOV98252.1"/>
    <property type="molecule type" value="Genomic_DNA"/>
</dbReference>
<accession>A0ABX2A8T4</accession>
<name>A0ABX2A8T4_9MICO</name>
<feature type="compositionally biased region" description="Low complexity" evidence="6">
    <location>
        <begin position="37"/>
        <end position="47"/>
    </location>
</feature>
<protein>
    <recommendedName>
        <fullName evidence="2 5">peptidylprolyl isomerase</fullName>
        <ecNumber evidence="2 5">5.2.1.8</ecNumber>
    </recommendedName>
</protein>
<dbReference type="EC" id="5.2.1.8" evidence="2 5"/>
<dbReference type="PANTHER" id="PTHR45779">
    <property type="entry name" value="PEPTIDYLPROLYL ISOMERASE"/>
    <property type="match status" value="1"/>
</dbReference>
<dbReference type="PROSITE" id="PS51257">
    <property type="entry name" value="PROKAR_LIPOPROTEIN"/>
    <property type="match status" value="1"/>
</dbReference>
<evidence type="ECO:0000256" key="6">
    <source>
        <dbReference type="SAM" id="MobiDB-lite"/>
    </source>
</evidence>
<keyword evidence="3 5" id="KW-0697">Rotamase</keyword>
<dbReference type="Gene3D" id="3.10.50.40">
    <property type="match status" value="1"/>
</dbReference>
<dbReference type="Pfam" id="PF00254">
    <property type="entry name" value="FKBP_C"/>
    <property type="match status" value="1"/>
</dbReference>
<evidence type="ECO:0000256" key="2">
    <source>
        <dbReference type="ARBA" id="ARBA00013194"/>
    </source>
</evidence>
<dbReference type="PROSITE" id="PS50059">
    <property type="entry name" value="FKBP_PPIASE"/>
    <property type="match status" value="1"/>
</dbReference>
<evidence type="ECO:0000256" key="5">
    <source>
        <dbReference type="PROSITE-ProRule" id="PRU00277"/>
    </source>
</evidence>
<evidence type="ECO:0000256" key="1">
    <source>
        <dbReference type="ARBA" id="ARBA00000971"/>
    </source>
</evidence>
<feature type="compositionally biased region" description="Acidic residues" evidence="6">
    <location>
        <begin position="311"/>
        <end position="321"/>
    </location>
</feature>
<organism evidence="8 9">
    <name type="scientific">Isoptericola halotolerans</name>
    <dbReference type="NCBI Taxonomy" id="300560"/>
    <lineage>
        <taxon>Bacteria</taxon>
        <taxon>Bacillati</taxon>
        <taxon>Actinomycetota</taxon>
        <taxon>Actinomycetes</taxon>
        <taxon>Micrococcales</taxon>
        <taxon>Promicromonosporaceae</taxon>
        <taxon>Isoptericola</taxon>
    </lineage>
</organism>
<feature type="region of interest" description="Disordered" evidence="6">
    <location>
        <begin position="301"/>
        <end position="336"/>
    </location>
</feature>
<evidence type="ECO:0000313" key="8">
    <source>
        <dbReference type="EMBL" id="NOV98252.1"/>
    </source>
</evidence>
<sequence length="336" mass="35279">MLPRRPRLLAAAVAGWLAVAAVGGCSSPLLEELTPSSVPSQVPVEVSGAEGEPPVVDYPQPYEVVRSGSRTVRPGAGEPIEDGGPVLLHMYAEDGRDGSVISSTYLDAPAWYTFEPESLGQNLYDSLRGKRVGARVLVVEKDGDVPVVLVVDVLPTRASGTTVEAPEGLPRVVRDLDGSPSVRLPDAEPPDELLVQPLVRGSGPQVDIGQVVTARYVLVRWSDGAVVDSSWDPDVAPQSATIGIGRLIEGWDQGLLEQSVGSQVMLVVPPQLGYGGTGSELADETLVYVVDILDARYQVTEEASEGGAGEDTTDEIDEPVEEASRAAAPDDPTTGG</sequence>
<comment type="catalytic activity">
    <reaction evidence="1 5">
        <text>[protein]-peptidylproline (omega=180) = [protein]-peptidylproline (omega=0)</text>
        <dbReference type="Rhea" id="RHEA:16237"/>
        <dbReference type="Rhea" id="RHEA-COMP:10747"/>
        <dbReference type="Rhea" id="RHEA-COMP:10748"/>
        <dbReference type="ChEBI" id="CHEBI:83833"/>
        <dbReference type="ChEBI" id="CHEBI:83834"/>
        <dbReference type="EC" id="5.2.1.8"/>
    </reaction>
</comment>
<keyword evidence="9" id="KW-1185">Reference proteome</keyword>
<dbReference type="PANTHER" id="PTHR45779:SF7">
    <property type="entry name" value="PEPTIDYLPROLYL ISOMERASE"/>
    <property type="match status" value="1"/>
</dbReference>
<dbReference type="RefSeq" id="WP_343036449.1">
    <property type="nucleotide sequence ID" value="NZ_BAAAML010000001.1"/>
</dbReference>
<proteinExistence type="predicted"/>
<dbReference type="GO" id="GO:0003755">
    <property type="term" value="F:peptidyl-prolyl cis-trans isomerase activity"/>
    <property type="evidence" value="ECO:0007669"/>
    <property type="project" value="UniProtKB-EC"/>
</dbReference>
<dbReference type="InterPro" id="IPR044609">
    <property type="entry name" value="FKBP2/11"/>
</dbReference>
<dbReference type="InterPro" id="IPR046357">
    <property type="entry name" value="PPIase_dom_sf"/>
</dbReference>
<feature type="domain" description="PPIase FKBP-type" evidence="7">
    <location>
        <begin position="209"/>
        <end position="296"/>
    </location>
</feature>
<evidence type="ECO:0000256" key="3">
    <source>
        <dbReference type="ARBA" id="ARBA00023110"/>
    </source>
</evidence>
<reference evidence="8 9" key="1">
    <citation type="submission" date="2020-05" db="EMBL/GenBank/DDBJ databases">
        <title>Genomic Encyclopedia of Type Strains, Phase III (KMG-III): the genomes of soil and plant-associated and newly described type strains.</title>
        <authorList>
            <person name="Whitman W."/>
        </authorList>
    </citation>
    <scope>NUCLEOTIDE SEQUENCE [LARGE SCALE GENOMIC DNA]</scope>
    <source>
        <strain evidence="8 9">KCTC 19046</strain>
    </source>
</reference>
<dbReference type="InterPro" id="IPR001179">
    <property type="entry name" value="PPIase_FKBP_dom"/>
</dbReference>
<evidence type="ECO:0000313" key="9">
    <source>
        <dbReference type="Proteomes" id="UP000757540"/>
    </source>
</evidence>
<feature type="region of interest" description="Disordered" evidence="6">
    <location>
        <begin position="37"/>
        <end position="57"/>
    </location>
</feature>
<keyword evidence="4 5" id="KW-0413">Isomerase</keyword>
<dbReference type="SUPFAM" id="SSF54534">
    <property type="entry name" value="FKBP-like"/>
    <property type="match status" value="1"/>
</dbReference>
<gene>
    <name evidence="8" type="ORF">HDG69_002837</name>
</gene>
<evidence type="ECO:0000256" key="4">
    <source>
        <dbReference type="ARBA" id="ARBA00023235"/>
    </source>
</evidence>
<comment type="caution">
    <text evidence="8">The sequence shown here is derived from an EMBL/GenBank/DDBJ whole genome shotgun (WGS) entry which is preliminary data.</text>
</comment>